<dbReference type="InterPro" id="IPR015866">
    <property type="entry name" value="Ser-tRNA-synth_1_N"/>
</dbReference>
<dbReference type="InterPro" id="IPR002314">
    <property type="entry name" value="aa-tRNA-synt_IIb"/>
</dbReference>
<evidence type="ECO:0000256" key="4">
    <source>
        <dbReference type="ARBA" id="ARBA00022490"/>
    </source>
</evidence>
<keyword evidence="6 12" id="KW-0547">Nucleotide-binding</keyword>
<evidence type="ECO:0000259" key="16">
    <source>
        <dbReference type="PROSITE" id="PS50862"/>
    </source>
</evidence>
<dbReference type="EMBL" id="AP021858">
    <property type="protein sequence ID" value="BBO22976.1"/>
    <property type="molecule type" value="Genomic_DNA"/>
</dbReference>
<evidence type="ECO:0000256" key="9">
    <source>
        <dbReference type="ARBA" id="ARBA00023146"/>
    </source>
</evidence>
<organism evidence="17 18">
    <name type="scientific">Candidatus Nitrosymbiomonas proteolyticus</name>
    <dbReference type="NCBI Taxonomy" id="2608984"/>
    <lineage>
        <taxon>Bacteria</taxon>
        <taxon>Bacillati</taxon>
        <taxon>Armatimonadota</taxon>
        <taxon>Armatimonadota incertae sedis</taxon>
        <taxon>Candidatus Nitrosymbiomonas</taxon>
    </lineage>
</organism>
<feature type="binding site" evidence="12">
    <location>
        <begin position="231"/>
        <end position="233"/>
    </location>
    <ligand>
        <name>L-serine</name>
        <dbReference type="ChEBI" id="CHEBI:33384"/>
    </ligand>
</feature>
<evidence type="ECO:0000256" key="8">
    <source>
        <dbReference type="ARBA" id="ARBA00022917"/>
    </source>
</evidence>
<feature type="binding site" evidence="12 14">
    <location>
        <begin position="349"/>
        <end position="352"/>
    </location>
    <ligand>
        <name>ATP</name>
        <dbReference type="ChEBI" id="CHEBI:30616"/>
    </ligand>
</feature>
<dbReference type="CDD" id="cd00770">
    <property type="entry name" value="SerRS_core"/>
    <property type="match status" value="1"/>
</dbReference>
<comment type="catalytic activity">
    <reaction evidence="10 12">
        <text>tRNA(Sec) + L-serine + ATP = L-seryl-tRNA(Sec) + AMP + diphosphate + H(+)</text>
        <dbReference type="Rhea" id="RHEA:42580"/>
        <dbReference type="Rhea" id="RHEA-COMP:9742"/>
        <dbReference type="Rhea" id="RHEA-COMP:10128"/>
        <dbReference type="ChEBI" id="CHEBI:15378"/>
        <dbReference type="ChEBI" id="CHEBI:30616"/>
        <dbReference type="ChEBI" id="CHEBI:33019"/>
        <dbReference type="ChEBI" id="CHEBI:33384"/>
        <dbReference type="ChEBI" id="CHEBI:78442"/>
        <dbReference type="ChEBI" id="CHEBI:78533"/>
        <dbReference type="ChEBI" id="CHEBI:456215"/>
        <dbReference type="EC" id="6.1.1.11"/>
    </reaction>
</comment>
<dbReference type="PRINTS" id="PR00981">
    <property type="entry name" value="TRNASYNTHSER"/>
</dbReference>
<reference evidence="17" key="1">
    <citation type="journal article" name="DNA Res.">
        <title>The physiological potential of anammox bacteria as revealed by their core genome structure.</title>
        <authorList>
            <person name="Okubo T."/>
            <person name="Toyoda A."/>
            <person name="Fukuhara K."/>
            <person name="Uchiyama I."/>
            <person name="Harigaya Y."/>
            <person name="Kuroiwa M."/>
            <person name="Suzuki T."/>
            <person name="Murakami Y."/>
            <person name="Suwa Y."/>
            <person name="Takami H."/>
        </authorList>
    </citation>
    <scope>NUCLEOTIDE SEQUENCE</scope>
    <source>
        <strain evidence="17">317325-2</strain>
    </source>
</reference>
<evidence type="ECO:0000256" key="6">
    <source>
        <dbReference type="ARBA" id="ARBA00022741"/>
    </source>
</evidence>
<dbReference type="SUPFAM" id="SSF46589">
    <property type="entry name" value="tRNA-binding arm"/>
    <property type="match status" value="1"/>
</dbReference>
<accession>A0A809S389</accession>
<evidence type="ECO:0000256" key="10">
    <source>
        <dbReference type="ARBA" id="ARBA00047929"/>
    </source>
</evidence>
<dbReference type="Pfam" id="PF00587">
    <property type="entry name" value="tRNA-synt_2b"/>
    <property type="match status" value="1"/>
</dbReference>
<dbReference type="Pfam" id="PF02403">
    <property type="entry name" value="Seryl_tRNA_N"/>
    <property type="match status" value="1"/>
</dbReference>
<dbReference type="GO" id="GO:0004828">
    <property type="term" value="F:serine-tRNA ligase activity"/>
    <property type="evidence" value="ECO:0007669"/>
    <property type="project" value="UniProtKB-UniRule"/>
</dbReference>
<dbReference type="HAMAP" id="MF_00176">
    <property type="entry name" value="Ser_tRNA_synth_type1"/>
    <property type="match status" value="1"/>
</dbReference>
<dbReference type="Gene3D" id="1.10.287.40">
    <property type="entry name" value="Serine-tRNA synthetase, tRNA binding domain"/>
    <property type="match status" value="1"/>
</dbReference>
<comment type="subunit">
    <text evidence="12">Homodimer. The tRNA molecule binds across the dimer.</text>
</comment>
<feature type="binding site" evidence="12 13">
    <location>
        <position position="285"/>
    </location>
    <ligand>
        <name>L-serine</name>
        <dbReference type="ChEBI" id="CHEBI:33384"/>
    </ligand>
</feature>
<keyword evidence="4 12" id="KW-0963">Cytoplasm</keyword>
<protein>
    <recommendedName>
        <fullName evidence="12">Serine--tRNA ligase</fullName>
        <ecNumber evidence="12">6.1.1.11</ecNumber>
    </recommendedName>
    <alternativeName>
        <fullName evidence="12">Seryl-tRNA synthetase</fullName>
        <shortName evidence="12">SerRS</shortName>
    </alternativeName>
    <alternativeName>
        <fullName evidence="12">Seryl-tRNA(Ser/Sec) synthetase</fullName>
    </alternativeName>
</protein>
<dbReference type="EC" id="6.1.1.11" evidence="12"/>
<evidence type="ECO:0000256" key="14">
    <source>
        <dbReference type="PIRSR" id="PIRSR001529-2"/>
    </source>
</evidence>
<dbReference type="GO" id="GO:0006434">
    <property type="term" value="P:seryl-tRNA aminoacylation"/>
    <property type="evidence" value="ECO:0007669"/>
    <property type="project" value="UniProtKB-UniRule"/>
</dbReference>
<comment type="subcellular location">
    <subcellularLocation>
        <location evidence="1 12">Cytoplasm</location>
    </subcellularLocation>
</comment>
<dbReference type="InterPro" id="IPR033729">
    <property type="entry name" value="SerRS_core"/>
</dbReference>
<feature type="domain" description="Aminoacyl-transfer RNA synthetases class-II family profile" evidence="16">
    <location>
        <begin position="173"/>
        <end position="410"/>
    </location>
</feature>
<evidence type="ECO:0000256" key="12">
    <source>
        <dbReference type="HAMAP-Rule" id="MF_00176"/>
    </source>
</evidence>
<dbReference type="Proteomes" id="UP000662873">
    <property type="component" value="Chromosome"/>
</dbReference>
<comment type="similarity">
    <text evidence="3 12">Belongs to the class-II aminoacyl-tRNA synthetase family. Type-1 seryl-tRNA synthetase subfamily.</text>
</comment>
<evidence type="ECO:0000256" key="15">
    <source>
        <dbReference type="SAM" id="Coils"/>
    </source>
</evidence>
<dbReference type="GO" id="GO:0016260">
    <property type="term" value="P:selenocysteine biosynthetic process"/>
    <property type="evidence" value="ECO:0007669"/>
    <property type="project" value="UniProtKB-UniRule"/>
</dbReference>
<dbReference type="KEGG" id="npy:NPRO_05710"/>
<feature type="binding site" evidence="12">
    <location>
        <position position="385"/>
    </location>
    <ligand>
        <name>L-serine</name>
        <dbReference type="ChEBI" id="CHEBI:33384"/>
    </ligand>
</feature>
<evidence type="ECO:0000313" key="17">
    <source>
        <dbReference type="EMBL" id="BBO22976.1"/>
    </source>
</evidence>
<comment type="catalytic activity">
    <reaction evidence="11 12">
        <text>tRNA(Ser) + L-serine + ATP = L-seryl-tRNA(Ser) + AMP + diphosphate + H(+)</text>
        <dbReference type="Rhea" id="RHEA:12292"/>
        <dbReference type="Rhea" id="RHEA-COMP:9669"/>
        <dbReference type="Rhea" id="RHEA-COMP:9703"/>
        <dbReference type="ChEBI" id="CHEBI:15378"/>
        <dbReference type="ChEBI" id="CHEBI:30616"/>
        <dbReference type="ChEBI" id="CHEBI:33019"/>
        <dbReference type="ChEBI" id="CHEBI:33384"/>
        <dbReference type="ChEBI" id="CHEBI:78442"/>
        <dbReference type="ChEBI" id="CHEBI:78533"/>
        <dbReference type="ChEBI" id="CHEBI:456215"/>
        <dbReference type="EC" id="6.1.1.11"/>
    </reaction>
</comment>
<feature type="binding site" evidence="12">
    <location>
        <position position="278"/>
    </location>
    <ligand>
        <name>ATP</name>
        <dbReference type="ChEBI" id="CHEBI:30616"/>
    </ligand>
</feature>
<dbReference type="NCBIfam" id="TIGR00414">
    <property type="entry name" value="serS"/>
    <property type="match status" value="1"/>
</dbReference>
<proteinExistence type="inferred from homology"/>
<feature type="binding site" evidence="13">
    <location>
        <position position="383"/>
    </location>
    <ligand>
        <name>L-serine</name>
        <dbReference type="ChEBI" id="CHEBI:33384"/>
    </ligand>
</feature>
<dbReference type="PANTHER" id="PTHR43697">
    <property type="entry name" value="SERYL-TRNA SYNTHETASE"/>
    <property type="match status" value="1"/>
</dbReference>
<feature type="binding site" evidence="13">
    <location>
        <position position="262"/>
    </location>
    <ligand>
        <name>L-serine</name>
        <dbReference type="ChEBI" id="CHEBI:33384"/>
    </ligand>
</feature>
<dbReference type="PROSITE" id="PS50862">
    <property type="entry name" value="AA_TRNA_LIGASE_II"/>
    <property type="match status" value="1"/>
</dbReference>
<gene>
    <name evidence="12" type="primary">serS</name>
    <name evidence="17" type="ORF">NPRO_05710</name>
</gene>
<dbReference type="InterPro" id="IPR042103">
    <property type="entry name" value="SerRS_1_N_sf"/>
</dbReference>
<dbReference type="UniPathway" id="UPA00906">
    <property type="reaction ID" value="UER00895"/>
</dbReference>
<dbReference type="InterPro" id="IPR045864">
    <property type="entry name" value="aa-tRNA-synth_II/BPL/LPL"/>
</dbReference>
<evidence type="ECO:0000256" key="11">
    <source>
        <dbReference type="ARBA" id="ARBA00048823"/>
    </source>
</evidence>
<comment type="domain">
    <text evidence="12">Consists of two distinct domains, a catalytic core and a N-terminal extension that is involved in tRNA binding.</text>
</comment>
<evidence type="ECO:0000256" key="2">
    <source>
        <dbReference type="ARBA" id="ARBA00005045"/>
    </source>
</evidence>
<evidence type="ECO:0000256" key="5">
    <source>
        <dbReference type="ARBA" id="ARBA00022598"/>
    </source>
</evidence>
<dbReference type="AlphaFoldDB" id="A0A809S389"/>
<feature type="binding site" evidence="12 14">
    <location>
        <begin position="262"/>
        <end position="264"/>
    </location>
    <ligand>
        <name>ATP</name>
        <dbReference type="ChEBI" id="CHEBI:30616"/>
    </ligand>
</feature>
<keyword evidence="8 12" id="KW-0648">Protein biosynthesis</keyword>
<feature type="binding site" evidence="14">
    <location>
        <begin position="278"/>
        <end position="281"/>
    </location>
    <ligand>
        <name>ATP</name>
        <dbReference type="ChEBI" id="CHEBI:30616"/>
    </ligand>
</feature>
<dbReference type="PANTHER" id="PTHR43697:SF1">
    <property type="entry name" value="SERINE--TRNA LIGASE"/>
    <property type="match status" value="1"/>
</dbReference>
<dbReference type="GO" id="GO:0005524">
    <property type="term" value="F:ATP binding"/>
    <property type="evidence" value="ECO:0007669"/>
    <property type="project" value="UniProtKB-UniRule"/>
</dbReference>
<comment type="function">
    <text evidence="12">Catalyzes the attachment of serine to tRNA(Ser). Is also able to aminoacylate tRNA(Sec) with serine, to form the misacylated tRNA L-seryl-tRNA(Sec), which will be further converted into selenocysteinyl-tRNA(Sec).</text>
</comment>
<keyword evidence="15" id="KW-0175">Coiled coil</keyword>
<dbReference type="Gene3D" id="3.30.930.10">
    <property type="entry name" value="Bira Bifunctional Protein, Domain 2"/>
    <property type="match status" value="1"/>
</dbReference>
<keyword evidence="5 12" id="KW-0436">Ligase</keyword>
<evidence type="ECO:0000256" key="3">
    <source>
        <dbReference type="ARBA" id="ARBA00010728"/>
    </source>
</evidence>
<keyword evidence="7 12" id="KW-0067">ATP-binding</keyword>
<feature type="coiled-coil region" evidence="15">
    <location>
        <begin position="63"/>
        <end position="104"/>
    </location>
</feature>
<dbReference type="InterPro" id="IPR010978">
    <property type="entry name" value="tRNA-bd_arm"/>
</dbReference>
<evidence type="ECO:0000256" key="7">
    <source>
        <dbReference type="ARBA" id="ARBA00022840"/>
    </source>
</evidence>
<dbReference type="SUPFAM" id="SSF55681">
    <property type="entry name" value="Class II aaRS and biotin synthetases"/>
    <property type="match status" value="1"/>
</dbReference>
<comment type="pathway">
    <text evidence="2 12">Aminoacyl-tRNA biosynthesis; selenocysteinyl-tRNA(Sec) biosynthesis; L-seryl-tRNA(Sec) from L-serine and tRNA(Sec): step 1/1.</text>
</comment>
<sequence>MLDRQILRQSPDTVLQGAARKGIQPPLEEFQRVDAEFRALRASLDDMRAQLNQSSKAIGQLFAAGKKDEAEAAKAEAKALSDRISSAEQHERELESALLALELQFPNLPHESVPSGQSEADNVVVRSWGEKPEFDFEPKAHWDLGATLGVFDAERAAKISGSGFAVFRGFGARLQRALISFMLDHQTRANGYEEIYPPYLVLRDCLVGTGQLPKFEEELYFTQDGFGLIPTAEVPVTNLYRDEILDVSNLPMKFAAFTGCFRREAGAAGKDTRGIQRVHQFDKVELVKYALPETSYDELESLTRDAESILQALGLHYRVTLMCSGDMGFSNSKQYDLEVWAPGVGTYLEVSSCSNFESFQARRANIRFRRGQGEKPEFVHTLNGSGLACPRLMIAILEGFQKPDGSVELPEPLRLLVGAERLSPVGPLS</sequence>
<feature type="binding site" evidence="13">
    <location>
        <position position="231"/>
    </location>
    <ligand>
        <name>L-serine</name>
        <dbReference type="ChEBI" id="CHEBI:33384"/>
    </ligand>
</feature>
<evidence type="ECO:0000313" key="18">
    <source>
        <dbReference type="Proteomes" id="UP000662873"/>
    </source>
</evidence>
<evidence type="ECO:0000256" key="1">
    <source>
        <dbReference type="ARBA" id="ARBA00004496"/>
    </source>
</evidence>
<name>A0A809S389_9BACT</name>
<dbReference type="GO" id="GO:0005737">
    <property type="term" value="C:cytoplasm"/>
    <property type="evidence" value="ECO:0007669"/>
    <property type="project" value="UniProtKB-SubCell"/>
</dbReference>
<dbReference type="PIRSF" id="PIRSF001529">
    <property type="entry name" value="Ser-tRNA-synth_IIa"/>
    <property type="match status" value="1"/>
</dbReference>
<dbReference type="InterPro" id="IPR006195">
    <property type="entry name" value="aa-tRNA-synth_II"/>
</dbReference>
<keyword evidence="9 12" id="KW-0030">Aminoacyl-tRNA synthetase</keyword>
<evidence type="ECO:0000256" key="13">
    <source>
        <dbReference type="PIRSR" id="PIRSR001529-1"/>
    </source>
</evidence>
<dbReference type="InterPro" id="IPR002317">
    <property type="entry name" value="Ser-tRNA-ligase_type_1"/>
</dbReference>